<gene>
    <name evidence="1" type="ORF">B9Z19DRAFT_1123859</name>
</gene>
<proteinExistence type="predicted"/>
<comment type="caution">
    <text evidence="1">The sequence shown here is derived from an EMBL/GenBank/DDBJ whole genome shotgun (WGS) entry which is preliminary data.</text>
</comment>
<sequence length="243" mass="26566">MSARRRLEQRRLGAVNQALEKTTPQKPPLRAWRQITIGNNITRPQKREQWKPLMLSLDQVITPEQDTLIHSSQSGKQNWFWMSVEIKEIVSSSAGHAGQSQGVGLESVYLGYILLSIKSAVKSIVVSIESAMDRVVVMIFPCAMLNNMYTLSVSGSAARQHVNDAVIAAIQKLKAAMEALAAIHINARDPTGDWPVEQQINSTQASPGHSSYLPSTTLLISRTAGVHKAEGKVDLHDVPGIGV</sequence>
<accession>A0A2T6ZXM1</accession>
<dbReference type="Proteomes" id="UP000244722">
    <property type="component" value="Unassembled WGS sequence"/>
</dbReference>
<protein>
    <submittedName>
        <fullName evidence="1">Uncharacterized protein</fullName>
    </submittedName>
</protein>
<organism evidence="1 2">
    <name type="scientific">Tuber borchii</name>
    <name type="common">White truffle</name>
    <dbReference type="NCBI Taxonomy" id="42251"/>
    <lineage>
        <taxon>Eukaryota</taxon>
        <taxon>Fungi</taxon>
        <taxon>Dikarya</taxon>
        <taxon>Ascomycota</taxon>
        <taxon>Pezizomycotina</taxon>
        <taxon>Pezizomycetes</taxon>
        <taxon>Pezizales</taxon>
        <taxon>Tuberaceae</taxon>
        <taxon>Tuber</taxon>
    </lineage>
</organism>
<dbReference type="STRING" id="42251.A0A2T6ZXM1"/>
<evidence type="ECO:0000313" key="1">
    <source>
        <dbReference type="EMBL" id="PUU80241.1"/>
    </source>
</evidence>
<keyword evidence="2" id="KW-1185">Reference proteome</keyword>
<dbReference type="EMBL" id="NESQ01000069">
    <property type="protein sequence ID" value="PUU80241.1"/>
    <property type="molecule type" value="Genomic_DNA"/>
</dbReference>
<dbReference type="AlphaFoldDB" id="A0A2T6ZXM1"/>
<reference evidence="1 2" key="1">
    <citation type="submission" date="2017-04" db="EMBL/GenBank/DDBJ databases">
        <title>Draft genome sequence of Tuber borchii Vittad., a whitish edible truffle.</title>
        <authorList>
            <consortium name="DOE Joint Genome Institute"/>
            <person name="Murat C."/>
            <person name="Kuo A."/>
            <person name="Barry K.W."/>
            <person name="Clum A."/>
            <person name="Dockter R.B."/>
            <person name="Fauchery L."/>
            <person name="Iotti M."/>
            <person name="Kohler A."/>
            <person name="Labutti K."/>
            <person name="Lindquist E.A."/>
            <person name="Lipzen A."/>
            <person name="Ohm R.A."/>
            <person name="Wang M."/>
            <person name="Grigoriev I.V."/>
            <person name="Zambonelli A."/>
            <person name="Martin F.M."/>
        </authorList>
    </citation>
    <scope>NUCLEOTIDE SEQUENCE [LARGE SCALE GENOMIC DNA]</scope>
    <source>
        <strain evidence="1 2">Tbo3840</strain>
    </source>
</reference>
<evidence type="ECO:0000313" key="2">
    <source>
        <dbReference type="Proteomes" id="UP000244722"/>
    </source>
</evidence>
<dbReference type="OrthoDB" id="5213862at2759"/>
<name>A0A2T6ZXM1_TUBBO</name>